<accession>A0A183VHL8</accession>
<dbReference type="WBParaSite" id="TCNE_0002024201-mRNA-1">
    <property type="protein sequence ID" value="TCNE_0002024201-mRNA-1"/>
    <property type="gene ID" value="TCNE_0002024201"/>
</dbReference>
<name>A0A183VHL8_TOXCA</name>
<evidence type="ECO:0000313" key="1">
    <source>
        <dbReference type="Proteomes" id="UP000050794"/>
    </source>
</evidence>
<dbReference type="Proteomes" id="UP000050794">
    <property type="component" value="Unassembled WGS sequence"/>
</dbReference>
<proteinExistence type="predicted"/>
<protein>
    <submittedName>
        <fullName evidence="2">Secreted protein</fullName>
    </submittedName>
</protein>
<sequence>LIPFANKFQFITPWERRANVFCRIHSATRNCCCAAATAARSCFAIFFALREILQLPFEEISLSFFLLLIPFANKFQFITPWERRANVFCRMHSATRNCCCAAATAARSCFAIFFALREILQLPFGD</sequence>
<keyword evidence="1" id="KW-1185">Reference proteome</keyword>
<dbReference type="AlphaFoldDB" id="A0A183VHL8"/>
<evidence type="ECO:0000313" key="2">
    <source>
        <dbReference type="WBParaSite" id="TCNE_0002024201-mRNA-1"/>
    </source>
</evidence>
<reference evidence="2" key="1">
    <citation type="submission" date="2016-06" db="UniProtKB">
        <authorList>
            <consortium name="WormBaseParasite"/>
        </authorList>
    </citation>
    <scope>IDENTIFICATION</scope>
</reference>
<organism evidence="1 2">
    <name type="scientific">Toxocara canis</name>
    <name type="common">Canine roundworm</name>
    <dbReference type="NCBI Taxonomy" id="6265"/>
    <lineage>
        <taxon>Eukaryota</taxon>
        <taxon>Metazoa</taxon>
        <taxon>Ecdysozoa</taxon>
        <taxon>Nematoda</taxon>
        <taxon>Chromadorea</taxon>
        <taxon>Rhabditida</taxon>
        <taxon>Spirurina</taxon>
        <taxon>Ascaridomorpha</taxon>
        <taxon>Ascaridoidea</taxon>
        <taxon>Toxocaridae</taxon>
        <taxon>Toxocara</taxon>
    </lineage>
</organism>